<dbReference type="InterPro" id="IPR019734">
    <property type="entry name" value="TPR_rpt"/>
</dbReference>
<feature type="chain" id="PRO_5012605031" evidence="2">
    <location>
        <begin position="36"/>
        <end position="829"/>
    </location>
</feature>
<dbReference type="PROSITE" id="PS51257">
    <property type="entry name" value="PROKAR_LIPOPROTEIN"/>
    <property type="match status" value="1"/>
</dbReference>
<dbReference type="Proteomes" id="UP000216947">
    <property type="component" value="Unassembled WGS sequence"/>
</dbReference>
<dbReference type="InterPro" id="IPR049003">
    <property type="entry name" value="PgaA_barrel"/>
</dbReference>
<dbReference type="PANTHER" id="PTHR12558">
    <property type="entry name" value="CELL DIVISION CYCLE 16,23,27"/>
    <property type="match status" value="1"/>
</dbReference>
<name>A0A261QZT1_9BORD</name>
<dbReference type="Pfam" id="PF21197">
    <property type="entry name" value="PgaA_barrel"/>
    <property type="match status" value="1"/>
</dbReference>
<comment type="caution">
    <text evidence="4">The sequence shown here is derived from an EMBL/GenBank/DDBJ whole genome shotgun (WGS) entry which is preliminary data.</text>
</comment>
<dbReference type="PANTHER" id="PTHR12558:SF13">
    <property type="entry name" value="CELL DIVISION CYCLE PROTEIN 27 HOMOLOG"/>
    <property type="match status" value="1"/>
</dbReference>
<evidence type="ECO:0000256" key="2">
    <source>
        <dbReference type="SAM" id="SignalP"/>
    </source>
</evidence>
<evidence type="ECO:0000313" key="5">
    <source>
        <dbReference type="Proteomes" id="UP000216947"/>
    </source>
</evidence>
<protein>
    <submittedName>
        <fullName evidence="4">Poly-beta-1,6 N-acetyl-D-glucosamine export porin PgaA</fullName>
    </submittedName>
</protein>
<dbReference type="GO" id="GO:1901515">
    <property type="term" value="F:poly-beta-1,6-N-acetyl-D-glucosamine transmembrane transporter activity"/>
    <property type="evidence" value="ECO:0007669"/>
    <property type="project" value="InterPro"/>
</dbReference>
<dbReference type="InterPro" id="IPR023870">
    <property type="entry name" value="PGA_export_porin_PgaA"/>
</dbReference>
<evidence type="ECO:0000256" key="1">
    <source>
        <dbReference type="PROSITE-ProRule" id="PRU00339"/>
    </source>
</evidence>
<gene>
    <name evidence="4" type="ORF">CAL19_13090</name>
</gene>
<dbReference type="InterPro" id="IPR011990">
    <property type="entry name" value="TPR-like_helical_dom_sf"/>
</dbReference>
<dbReference type="Gene3D" id="1.25.40.10">
    <property type="entry name" value="Tetratricopeptide repeat domain"/>
    <property type="match status" value="3"/>
</dbReference>
<keyword evidence="1" id="KW-0802">TPR repeat</keyword>
<reference evidence="5" key="1">
    <citation type="submission" date="2017-05" db="EMBL/GenBank/DDBJ databases">
        <title>Complete and WGS of Bordetella genogroups.</title>
        <authorList>
            <person name="Spilker T."/>
            <person name="Lipuma J."/>
        </authorList>
    </citation>
    <scope>NUCLEOTIDE SEQUENCE [LARGE SCALE GENOMIC DNA]</scope>
    <source>
        <strain evidence="5">AU18089</strain>
    </source>
</reference>
<feature type="repeat" description="TPR" evidence="1">
    <location>
        <begin position="106"/>
        <end position="139"/>
    </location>
</feature>
<organism evidence="4 5">
    <name type="scientific">Bordetella genomosp. 7</name>
    <dbReference type="NCBI Taxonomy" id="1416805"/>
    <lineage>
        <taxon>Bacteria</taxon>
        <taxon>Pseudomonadati</taxon>
        <taxon>Pseudomonadota</taxon>
        <taxon>Betaproteobacteria</taxon>
        <taxon>Burkholderiales</taxon>
        <taxon>Alcaligenaceae</taxon>
        <taxon>Bordetella</taxon>
    </lineage>
</organism>
<evidence type="ECO:0000259" key="3">
    <source>
        <dbReference type="Pfam" id="PF21197"/>
    </source>
</evidence>
<feature type="domain" description="PgaA membrane beta barrel" evidence="3">
    <location>
        <begin position="536"/>
        <end position="829"/>
    </location>
</feature>
<dbReference type="SUPFAM" id="SSF48452">
    <property type="entry name" value="TPR-like"/>
    <property type="match status" value="1"/>
</dbReference>
<dbReference type="NCBIfam" id="TIGR03939">
    <property type="entry name" value="PGA_TPR_OMP"/>
    <property type="match status" value="1"/>
</dbReference>
<dbReference type="AlphaFoldDB" id="A0A261QZT1"/>
<accession>A0A261QZT1</accession>
<dbReference type="EMBL" id="NEVK01000006">
    <property type="protein sequence ID" value="OZI18007.1"/>
    <property type="molecule type" value="Genomic_DNA"/>
</dbReference>
<keyword evidence="5" id="KW-1185">Reference proteome</keyword>
<feature type="signal peptide" evidence="2">
    <location>
        <begin position="1"/>
        <end position="35"/>
    </location>
</feature>
<dbReference type="RefSeq" id="WP_038852399.1">
    <property type="nucleotide sequence ID" value="NZ_NEVI01000017.1"/>
</dbReference>
<sequence>MASIRVGIHRGLAAPAAALVHGLAACALAWAPASAAKVDEEYDALIIQARQGIYDPALAMLRQRVSLNPQDLRAIVDLIVIAGRAGRSAEVIEVYESLALARPLPAEALATVARAYRDEKQWNQALLVFRKGARPYPEDDAFVLGETMVLADAGEIAEAIELGRKLVAQAPRNVDRRLALGYAYARGQQHFAALEQVDRAYQLAPQRAYVVRAYVFALQRARMAEAALRVARGRADLFTPAQMRRLEGDYAAELVRIAGLNARGEAARLDVAHRAVALLDAQIEAWTALGDEARGDVQRARIDRLRALYISERMQDIVDEYERLQAEQVPVPRYVLNDVGNAYLYLRQPEAAATLFAGAMEDPEVASDEPGDWLASHTGLFYSLAEAERRDEAQAIIEQAQTDNAPWLYYKGQEERMPNDLHLEALRVGAQGRLMAGDTRQAQETYDEMVRLAPNNAGLRAARADALLARQRPREAEVELKLAETLAPRNLSVEVGQAYTALELQEWRQARLLSADVTARFPDNAAVRQLARAIEVHDKAELLVSGARGIANDSAVAGDGETAIETVLYSPPISEDWRAFVGAGYATGKFEEGTGRYRWARSGVQWRVRDVTVQAEASANNYGFGTKPGLRLEGALDLDDSWQVGAGVDWRSRATPLRALTNNISANSVEAFVRWRADEQREWTLSATGMHFSDGNDRFSIGVLGRERLYTAPKLAVDLGMDVSVSRNTRSDTPYFNPRADLTVLPSLQVTHLLHRRYESAWTQTAGLGVGLYSQRDHGTGGIVALSYGQRWQVNDALALGATATGISRPYDGDREREVRLVFDLSFRF</sequence>
<dbReference type="PROSITE" id="PS50005">
    <property type="entry name" value="TPR"/>
    <property type="match status" value="1"/>
</dbReference>
<dbReference type="OrthoDB" id="5405060at2"/>
<evidence type="ECO:0000313" key="4">
    <source>
        <dbReference type="EMBL" id="OZI18007.1"/>
    </source>
</evidence>
<proteinExistence type="predicted"/>
<keyword evidence="2" id="KW-0732">Signal</keyword>